<keyword evidence="1" id="KW-0863">Zinc-finger</keyword>
<dbReference type="Pfam" id="PF04434">
    <property type="entry name" value="SWIM"/>
    <property type="match status" value="1"/>
</dbReference>
<keyword evidence="4" id="KW-1185">Reference proteome</keyword>
<evidence type="ECO:0000256" key="1">
    <source>
        <dbReference type="PROSITE-ProRule" id="PRU00325"/>
    </source>
</evidence>
<dbReference type="PROSITE" id="PS50966">
    <property type="entry name" value="ZF_SWIM"/>
    <property type="match status" value="1"/>
</dbReference>
<dbReference type="AlphaFoldDB" id="A0A445D2T4"/>
<evidence type="ECO:0000259" key="2">
    <source>
        <dbReference type="PROSITE" id="PS50966"/>
    </source>
</evidence>
<proteinExistence type="predicted"/>
<accession>A0A445D2T4</accession>
<comment type="caution">
    <text evidence="3">The sequence shown here is derived from an EMBL/GenBank/DDBJ whole genome shotgun (WGS) entry which is preliminary data.</text>
</comment>
<reference evidence="3 4" key="1">
    <citation type="submission" date="2019-01" db="EMBL/GenBank/DDBJ databases">
        <title>Sequencing of cultivated peanut Arachis hypogaea provides insights into genome evolution and oil improvement.</title>
        <authorList>
            <person name="Chen X."/>
        </authorList>
    </citation>
    <scope>NUCLEOTIDE SEQUENCE [LARGE SCALE GENOMIC DNA]</scope>
    <source>
        <strain evidence="4">cv. Fuhuasheng</strain>
        <tissue evidence="3">Leaves</tissue>
    </source>
</reference>
<dbReference type="Proteomes" id="UP000289738">
    <property type="component" value="Chromosome A05"/>
</dbReference>
<name>A0A445D2T4_ARAHY</name>
<gene>
    <name evidence="3" type="ORF">Ahy_A05g023060</name>
</gene>
<feature type="domain" description="SWIM-type" evidence="2">
    <location>
        <begin position="18"/>
        <end position="50"/>
    </location>
</feature>
<dbReference type="InterPro" id="IPR007527">
    <property type="entry name" value="Znf_SWIM"/>
</dbReference>
<keyword evidence="1" id="KW-0862">Zinc</keyword>
<organism evidence="3 4">
    <name type="scientific">Arachis hypogaea</name>
    <name type="common">Peanut</name>
    <dbReference type="NCBI Taxonomy" id="3818"/>
    <lineage>
        <taxon>Eukaryota</taxon>
        <taxon>Viridiplantae</taxon>
        <taxon>Streptophyta</taxon>
        <taxon>Embryophyta</taxon>
        <taxon>Tracheophyta</taxon>
        <taxon>Spermatophyta</taxon>
        <taxon>Magnoliopsida</taxon>
        <taxon>eudicotyledons</taxon>
        <taxon>Gunneridae</taxon>
        <taxon>Pentapetalae</taxon>
        <taxon>rosids</taxon>
        <taxon>fabids</taxon>
        <taxon>Fabales</taxon>
        <taxon>Fabaceae</taxon>
        <taxon>Papilionoideae</taxon>
        <taxon>50 kb inversion clade</taxon>
        <taxon>dalbergioids sensu lato</taxon>
        <taxon>Dalbergieae</taxon>
        <taxon>Pterocarpus clade</taxon>
        <taxon>Arachis</taxon>
    </lineage>
</organism>
<keyword evidence="1" id="KW-0479">Metal-binding</keyword>
<evidence type="ECO:0000313" key="4">
    <source>
        <dbReference type="Proteomes" id="UP000289738"/>
    </source>
</evidence>
<dbReference type="GO" id="GO:0008270">
    <property type="term" value="F:zinc ion binding"/>
    <property type="evidence" value="ECO:0007669"/>
    <property type="project" value="UniProtKB-KW"/>
</dbReference>
<evidence type="ECO:0000313" key="3">
    <source>
        <dbReference type="EMBL" id="RYR57330.1"/>
    </source>
</evidence>
<sequence>MFSVEEVELVDRWSRTSYHVHRNARTCDCDLFQSLYDPCRHALEASASATIKWGIFVDPVYKMSFVFKVYEMEFSPIPDKKMWPTWYGACLKPNPVCDGRQRKDRSLLGYGIRWMSLSVQGRDTIYAEGRWKGWVSSLYHSTNAEIKELSNIKSHNSTVCPNSASLI</sequence>
<protein>
    <recommendedName>
        <fullName evidence="2">SWIM-type domain-containing protein</fullName>
    </recommendedName>
</protein>
<dbReference type="EMBL" id="SDMP01000005">
    <property type="protein sequence ID" value="RYR57330.1"/>
    <property type="molecule type" value="Genomic_DNA"/>
</dbReference>